<dbReference type="OrthoDB" id="3266505at2759"/>
<accession>A0A9P5A9D6</accession>
<dbReference type="PANTHER" id="PTHR46910:SF3">
    <property type="entry name" value="HALOTOLERANCE PROTEIN 9-RELATED"/>
    <property type="match status" value="1"/>
</dbReference>
<gene>
    <name evidence="5" type="ORF">FBEOM_12156</name>
</gene>
<evidence type="ECO:0000256" key="4">
    <source>
        <dbReference type="ARBA" id="ARBA00023242"/>
    </source>
</evidence>
<evidence type="ECO:0000313" key="6">
    <source>
        <dbReference type="Proteomes" id="UP000730481"/>
    </source>
</evidence>
<dbReference type="GO" id="GO:0003677">
    <property type="term" value="F:DNA binding"/>
    <property type="evidence" value="ECO:0007669"/>
    <property type="project" value="UniProtKB-KW"/>
</dbReference>
<evidence type="ECO:0000313" key="5">
    <source>
        <dbReference type="EMBL" id="KAF4334028.1"/>
    </source>
</evidence>
<protein>
    <recommendedName>
        <fullName evidence="7">Transcription factor domain-containing protein</fullName>
    </recommendedName>
</protein>
<sequence>MYLPTVEYNEINNPGQDVSEAWSFYYQSLSLMSEVPSIPAHWLGLAKFHLFRAIFLMQADDLQAAVQAISSSLQYAWQAKLNDQDAWLLCDPQEVLSRKKLWWAIYCMERRLCQKIGKPSGICDKEVAVDDLLSREQLAACQDLEVLPDHISQDELHLQLLVDMSRLWGKIWDKFFRAGCTACNNDEKVDMMGLRITHLHRGVPVTFRWSNSLLDGVTKDCELDLQTSRRLVLHVRYTLLRILIRQNPSRTEPINLEQARFCYALVCEVVDILAAFIAAYSLPCITSLAYFISSTLIECSYHIARILQNPVCRGERPTVMSTLEKLTDMLKLLAPTVKTAQRAVSILRPHSTSPAEGVSLSDSQASDLRGSARFGDTGLCSPSIANIGDQSLHTFGAQTPFGDAAFGLPFSGEGVVNETTDVDELLFPYFYLPDIG</sequence>
<evidence type="ECO:0000256" key="2">
    <source>
        <dbReference type="ARBA" id="ARBA00022723"/>
    </source>
</evidence>
<organism evidence="5 6">
    <name type="scientific">Fusarium beomiforme</name>
    <dbReference type="NCBI Taxonomy" id="44412"/>
    <lineage>
        <taxon>Eukaryota</taxon>
        <taxon>Fungi</taxon>
        <taxon>Dikarya</taxon>
        <taxon>Ascomycota</taxon>
        <taxon>Pezizomycotina</taxon>
        <taxon>Sordariomycetes</taxon>
        <taxon>Hypocreomycetidae</taxon>
        <taxon>Hypocreales</taxon>
        <taxon>Nectriaceae</taxon>
        <taxon>Fusarium</taxon>
        <taxon>Fusarium burgessii species complex</taxon>
    </lineage>
</organism>
<dbReference type="EMBL" id="PVQB02000741">
    <property type="protein sequence ID" value="KAF4334028.1"/>
    <property type="molecule type" value="Genomic_DNA"/>
</dbReference>
<dbReference type="GO" id="GO:0005634">
    <property type="term" value="C:nucleus"/>
    <property type="evidence" value="ECO:0007669"/>
    <property type="project" value="UniProtKB-SubCell"/>
</dbReference>
<keyword evidence="2" id="KW-0479">Metal-binding</keyword>
<evidence type="ECO:0008006" key="7">
    <source>
        <dbReference type="Google" id="ProtNLM"/>
    </source>
</evidence>
<dbReference type="InterPro" id="IPR050987">
    <property type="entry name" value="AtrR-like"/>
</dbReference>
<keyword evidence="6" id="KW-1185">Reference proteome</keyword>
<comment type="subcellular location">
    <subcellularLocation>
        <location evidence="1">Nucleus</location>
    </subcellularLocation>
</comment>
<comment type="caution">
    <text evidence="5">The sequence shown here is derived from an EMBL/GenBank/DDBJ whole genome shotgun (WGS) entry which is preliminary data.</text>
</comment>
<evidence type="ECO:0000256" key="1">
    <source>
        <dbReference type="ARBA" id="ARBA00004123"/>
    </source>
</evidence>
<dbReference type="AlphaFoldDB" id="A0A9P5A9D6"/>
<proteinExistence type="predicted"/>
<dbReference type="GO" id="GO:0003700">
    <property type="term" value="F:DNA-binding transcription factor activity"/>
    <property type="evidence" value="ECO:0007669"/>
    <property type="project" value="InterPro"/>
</dbReference>
<keyword evidence="3" id="KW-0238">DNA-binding</keyword>
<dbReference type="GO" id="GO:0046872">
    <property type="term" value="F:metal ion binding"/>
    <property type="evidence" value="ECO:0007669"/>
    <property type="project" value="UniProtKB-KW"/>
</dbReference>
<reference evidence="5" key="2">
    <citation type="submission" date="2020-02" db="EMBL/GenBank/DDBJ databases">
        <title>Identification and distribution of gene clusters putatively required for synthesis of sphingolipid metabolism inhibitors in phylogenetically diverse species of the filamentous fungus Fusarium.</title>
        <authorList>
            <person name="Kim H.-S."/>
            <person name="Busman M."/>
            <person name="Brown D.W."/>
            <person name="Divon H."/>
            <person name="Uhlig S."/>
            <person name="Proctor R.H."/>
        </authorList>
    </citation>
    <scope>NUCLEOTIDE SEQUENCE</scope>
    <source>
        <strain evidence="5">NRRL 25174</strain>
    </source>
</reference>
<keyword evidence="4" id="KW-0539">Nucleus</keyword>
<reference evidence="5" key="1">
    <citation type="journal article" date="2017" name="Mycologia">
        <title>Fusarium algeriense, sp. nov., a novel toxigenic crown rot pathogen of durum wheat from Algeria is nested in the Fusarium burgessii species complex.</title>
        <authorList>
            <person name="Laraba I."/>
            <person name="Keddad A."/>
            <person name="Boureghda H."/>
            <person name="Abdallah N."/>
            <person name="Vaughan M.M."/>
            <person name="Proctor R.H."/>
            <person name="Busman M."/>
            <person name="O'Donnell K."/>
        </authorList>
    </citation>
    <scope>NUCLEOTIDE SEQUENCE</scope>
    <source>
        <strain evidence="5">NRRL 25174</strain>
    </source>
</reference>
<dbReference type="Proteomes" id="UP000730481">
    <property type="component" value="Unassembled WGS sequence"/>
</dbReference>
<name>A0A9P5A9D6_9HYPO</name>
<dbReference type="PANTHER" id="PTHR46910">
    <property type="entry name" value="TRANSCRIPTION FACTOR PDR1"/>
    <property type="match status" value="1"/>
</dbReference>
<dbReference type="CDD" id="cd12148">
    <property type="entry name" value="fungal_TF_MHR"/>
    <property type="match status" value="1"/>
</dbReference>
<evidence type="ECO:0000256" key="3">
    <source>
        <dbReference type="ARBA" id="ARBA00023125"/>
    </source>
</evidence>